<dbReference type="EC" id="3.5.1.41" evidence="12"/>
<keyword evidence="4" id="KW-0336">GPI-anchor</keyword>
<dbReference type="SUPFAM" id="SSF88713">
    <property type="entry name" value="Glycoside hydrolase/deacetylase"/>
    <property type="match status" value="1"/>
</dbReference>
<feature type="region of interest" description="Disordered" evidence="14">
    <location>
        <begin position="335"/>
        <end position="396"/>
    </location>
</feature>
<protein>
    <recommendedName>
        <fullName evidence="12">chitin deacetylase</fullName>
        <ecNumber evidence="12">3.5.1.41</ecNumber>
    </recommendedName>
</protein>
<evidence type="ECO:0000256" key="3">
    <source>
        <dbReference type="ARBA" id="ARBA00022475"/>
    </source>
</evidence>
<comment type="cofactor">
    <cofactor evidence="1">
        <name>Co(2+)</name>
        <dbReference type="ChEBI" id="CHEBI:48828"/>
    </cofactor>
</comment>
<evidence type="ECO:0000256" key="15">
    <source>
        <dbReference type="SAM" id="SignalP"/>
    </source>
</evidence>
<comment type="catalytic activity">
    <reaction evidence="13">
        <text>[(1-&gt;4)-N-acetyl-beta-D-glucosaminyl](n) + n H2O = chitosan + n acetate</text>
        <dbReference type="Rhea" id="RHEA:10464"/>
        <dbReference type="Rhea" id="RHEA-COMP:9593"/>
        <dbReference type="Rhea" id="RHEA-COMP:9597"/>
        <dbReference type="ChEBI" id="CHEBI:15377"/>
        <dbReference type="ChEBI" id="CHEBI:17029"/>
        <dbReference type="ChEBI" id="CHEBI:30089"/>
        <dbReference type="ChEBI" id="CHEBI:57704"/>
        <dbReference type="EC" id="3.5.1.41"/>
    </reaction>
    <physiologicalReaction direction="left-to-right" evidence="13">
        <dbReference type="Rhea" id="RHEA:10465"/>
    </physiologicalReaction>
</comment>
<dbReference type="PANTHER" id="PTHR10587">
    <property type="entry name" value="GLYCOSYL TRANSFERASE-RELATED"/>
    <property type="match status" value="1"/>
</dbReference>
<evidence type="ECO:0000256" key="9">
    <source>
        <dbReference type="ARBA" id="ARBA00023288"/>
    </source>
</evidence>
<evidence type="ECO:0000256" key="1">
    <source>
        <dbReference type="ARBA" id="ARBA00001941"/>
    </source>
</evidence>
<evidence type="ECO:0000256" key="8">
    <source>
        <dbReference type="ARBA" id="ARBA00023285"/>
    </source>
</evidence>
<evidence type="ECO:0000256" key="2">
    <source>
        <dbReference type="ARBA" id="ARBA00004609"/>
    </source>
</evidence>
<comment type="subcellular location">
    <subcellularLocation>
        <location evidence="2">Cell membrane</location>
        <topology evidence="2">Lipid-anchor</topology>
        <topology evidence="2">GPI-anchor</topology>
    </subcellularLocation>
</comment>
<evidence type="ECO:0000313" key="17">
    <source>
        <dbReference type="EMBL" id="KAF5370111.1"/>
    </source>
</evidence>
<organism evidence="17 18">
    <name type="scientific">Tetrapyrgos nigripes</name>
    <dbReference type="NCBI Taxonomy" id="182062"/>
    <lineage>
        <taxon>Eukaryota</taxon>
        <taxon>Fungi</taxon>
        <taxon>Dikarya</taxon>
        <taxon>Basidiomycota</taxon>
        <taxon>Agaricomycotina</taxon>
        <taxon>Agaricomycetes</taxon>
        <taxon>Agaricomycetidae</taxon>
        <taxon>Agaricales</taxon>
        <taxon>Marasmiineae</taxon>
        <taxon>Marasmiaceae</taxon>
        <taxon>Tetrapyrgos</taxon>
    </lineage>
</organism>
<evidence type="ECO:0000259" key="16">
    <source>
        <dbReference type="PROSITE" id="PS51677"/>
    </source>
</evidence>
<evidence type="ECO:0000313" key="18">
    <source>
        <dbReference type="Proteomes" id="UP000559256"/>
    </source>
</evidence>
<proteinExistence type="predicted"/>
<reference evidence="17 18" key="1">
    <citation type="journal article" date="2020" name="ISME J.">
        <title>Uncovering the hidden diversity of litter-decomposition mechanisms in mushroom-forming fungi.</title>
        <authorList>
            <person name="Floudas D."/>
            <person name="Bentzer J."/>
            <person name="Ahren D."/>
            <person name="Johansson T."/>
            <person name="Persson P."/>
            <person name="Tunlid A."/>
        </authorList>
    </citation>
    <scope>NUCLEOTIDE SEQUENCE [LARGE SCALE GENOMIC DNA]</scope>
    <source>
        <strain evidence="17 18">CBS 291.85</strain>
    </source>
</reference>
<dbReference type="GO" id="GO:0004099">
    <property type="term" value="F:chitin deacetylase activity"/>
    <property type="evidence" value="ECO:0007669"/>
    <property type="project" value="UniProtKB-EC"/>
</dbReference>
<keyword evidence="4" id="KW-0325">Glycoprotein</keyword>
<dbReference type="PANTHER" id="PTHR10587:SF135">
    <property type="entry name" value="CHITIN DEACETYLASE 3"/>
    <property type="match status" value="1"/>
</dbReference>
<dbReference type="EMBL" id="JAACJM010000012">
    <property type="protein sequence ID" value="KAF5370111.1"/>
    <property type="molecule type" value="Genomic_DNA"/>
</dbReference>
<name>A0A8H5GRX8_9AGAR</name>
<evidence type="ECO:0000256" key="13">
    <source>
        <dbReference type="ARBA" id="ARBA00048494"/>
    </source>
</evidence>
<keyword evidence="11" id="KW-0624">Polysaccharide degradation</keyword>
<feature type="domain" description="NodB homology" evidence="16">
    <location>
        <begin position="141"/>
        <end position="327"/>
    </location>
</feature>
<dbReference type="GO" id="GO:0071555">
    <property type="term" value="P:cell wall organization"/>
    <property type="evidence" value="ECO:0007669"/>
    <property type="project" value="UniProtKB-KW"/>
</dbReference>
<keyword evidence="8" id="KW-0170">Cobalt</keyword>
<dbReference type="Gene3D" id="3.20.20.370">
    <property type="entry name" value="Glycoside hydrolase/deacetylase"/>
    <property type="match status" value="1"/>
</dbReference>
<dbReference type="InterPro" id="IPR011330">
    <property type="entry name" value="Glyco_hydro/deAcase_b/a-brl"/>
</dbReference>
<evidence type="ECO:0000256" key="7">
    <source>
        <dbReference type="ARBA" id="ARBA00023277"/>
    </source>
</evidence>
<keyword evidence="18" id="KW-1185">Reference proteome</keyword>
<keyword evidence="7" id="KW-0119">Carbohydrate metabolism</keyword>
<dbReference type="Proteomes" id="UP000559256">
    <property type="component" value="Unassembled WGS sequence"/>
</dbReference>
<comment type="caution">
    <text evidence="17">The sequence shown here is derived from an EMBL/GenBank/DDBJ whole genome shotgun (WGS) entry which is preliminary data.</text>
</comment>
<keyword evidence="3" id="KW-1003">Cell membrane</keyword>
<evidence type="ECO:0000256" key="6">
    <source>
        <dbReference type="ARBA" id="ARBA00023136"/>
    </source>
</evidence>
<evidence type="ECO:0000256" key="5">
    <source>
        <dbReference type="ARBA" id="ARBA00023024"/>
    </source>
</evidence>
<dbReference type="InterPro" id="IPR002509">
    <property type="entry name" value="NODB_dom"/>
</dbReference>
<evidence type="ECO:0000256" key="11">
    <source>
        <dbReference type="ARBA" id="ARBA00023326"/>
    </source>
</evidence>
<keyword evidence="5" id="KW-0146">Chitin degradation</keyword>
<dbReference type="Pfam" id="PF01522">
    <property type="entry name" value="Polysacc_deac_1"/>
    <property type="match status" value="1"/>
</dbReference>
<dbReference type="PROSITE" id="PS51677">
    <property type="entry name" value="NODB"/>
    <property type="match status" value="1"/>
</dbReference>
<accession>A0A8H5GRX8</accession>
<dbReference type="InterPro" id="IPR050248">
    <property type="entry name" value="Polysacc_deacetylase_ArnD"/>
</dbReference>
<evidence type="ECO:0000256" key="4">
    <source>
        <dbReference type="ARBA" id="ARBA00022622"/>
    </source>
</evidence>
<keyword evidence="6" id="KW-0472">Membrane</keyword>
<feature type="region of interest" description="Disordered" evidence="14">
    <location>
        <begin position="51"/>
        <end position="73"/>
    </location>
</feature>
<evidence type="ECO:0000256" key="14">
    <source>
        <dbReference type="SAM" id="MobiDB-lite"/>
    </source>
</evidence>
<feature type="chain" id="PRO_5034971300" description="chitin deacetylase" evidence="15">
    <location>
        <begin position="19"/>
        <end position="435"/>
    </location>
</feature>
<sequence>MFPFVLLPLIIFLSSVIAHEHQANRRLPSPTWHHSLDHSLSYLFRREDPDDDGVEYPDVGSPEWTSKYPNGPPNPTQMPSAWMNRLKAAVAAGKIPAIPVSSGPANTNPTYPPGHDPTSHEICSATYKCRIDGDIWDSPSNIFGLGFDDGPLPPSGKLYDFLMQNNEVATNFVIGLNIRQNPDMFLRAYREGHDLAVHTYTHPHMTTQTNEQVVAELGWSMQIIHDSAGGRVPKYWRPPYGDTDLRVSAIAREVFGLTCIIWNHDTEDWSLTSNGTTLQAIQNSMTQWLTGPKEPGLIILEHELSDQSVQAFLNAYPLIKSNGWTIKSVVQTANDTNPSPYHNAPNTLDGPVPVEDILPPQPQSKTSTSSTVSSTTSTDSHSSVLTASTITSSSPHASTTAAHANSAFSIGTHLIAAATWSSTGVVLTYFLLSCF</sequence>
<feature type="signal peptide" evidence="15">
    <location>
        <begin position="1"/>
        <end position="18"/>
    </location>
</feature>
<evidence type="ECO:0000256" key="12">
    <source>
        <dbReference type="ARBA" id="ARBA00024056"/>
    </source>
</evidence>
<dbReference type="GO" id="GO:0006032">
    <property type="term" value="P:chitin catabolic process"/>
    <property type="evidence" value="ECO:0007669"/>
    <property type="project" value="UniProtKB-KW"/>
</dbReference>
<keyword evidence="10" id="KW-0961">Cell wall biogenesis/degradation</keyword>
<keyword evidence="15" id="KW-0732">Signal</keyword>
<feature type="compositionally biased region" description="Polar residues" evidence="14">
    <location>
        <begin position="335"/>
        <end position="346"/>
    </location>
</feature>
<evidence type="ECO:0000256" key="10">
    <source>
        <dbReference type="ARBA" id="ARBA00023316"/>
    </source>
</evidence>
<dbReference type="GO" id="GO:0000272">
    <property type="term" value="P:polysaccharide catabolic process"/>
    <property type="evidence" value="ECO:0007669"/>
    <property type="project" value="UniProtKB-KW"/>
</dbReference>
<dbReference type="OrthoDB" id="407355at2759"/>
<keyword evidence="9" id="KW-0449">Lipoprotein</keyword>
<dbReference type="GO" id="GO:0009272">
    <property type="term" value="P:fungal-type cell wall biogenesis"/>
    <property type="evidence" value="ECO:0007669"/>
    <property type="project" value="UniProtKB-ARBA"/>
</dbReference>
<dbReference type="AlphaFoldDB" id="A0A8H5GRX8"/>
<dbReference type="GO" id="GO:0098552">
    <property type="term" value="C:side of membrane"/>
    <property type="evidence" value="ECO:0007669"/>
    <property type="project" value="UniProtKB-KW"/>
</dbReference>
<dbReference type="GO" id="GO:0005886">
    <property type="term" value="C:plasma membrane"/>
    <property type="evidence" value="ECO:0007669"/>
    <property type="project" value="UniProtKB-SubCell"/>
</dbReference>
<gene>
    <name evidence="17" type="ORF">D9758_001046</name>
</gene>
<feature type="compositionally biased region" description="Low complexity" evidence="14">
    <location>
        <begin position="364"/>
        <end position="396"/>
    </location>
</feature>